<keyword evidence="1 11" id="KW-0963">Cytoplasm</keyword>
<keyword evidence="3 11" id="KW-0808">Transferase</keyword>
<dbReference type="GO" id="GO:0005524">
    <property type="term" value="F:ATP binding"/>
    <property type="evidence" value="ECO:0007669"/>
    <property type="project" value="UniProtKB-KW"/>
</dbReference>
<comment type="caution">
    <text evidence="11">Lacks conserved residue(s) required for the propagation of feature annotation.</text>
</comment>
<feature type="active site" description="Cysteine persulfide intermediate" evidence="11">
    <location>
        <position position="200"/>
    </location>
</feature>
<feature type="binding site" evidence="11">
    <location>
        <position position="33"/>
    </location>
    <ligand>
        <name>ATP</name>
        <dbReference type="ChEBI" id="CHEBI:30616"/>
    </ligand>
</feature>
<comment type="caution">
    <text evidence="14">The sequence shown here is derived from an EMBL/GenBank/DDBJ whole genome shotgun (WGS) entry which is preliminary data.</text>
</comment>
<feature type="site" description="Interaction with tRNA" evidence="11">
    <location>
        <position position="339"/>
    </location>
</feature>
<dbReference type="InterPro" id="IPR014729">
    <property type="entry name" value="Rossmann-like_a/b/a_fold"/>
</dbReference>
<dbReference type="Pfam" id="PF20258">
    <property type="entry name" value="tRNA_Me_trans_C"/>
    <property type="match status" value="1"/>
</dbReference>
<dbReference type="Gene3D" id="3.40.50.620">
    <property type="entry name" value="HUPs"/>
    <property type="match status" value="1"/>
</dbReference>
<protein>
    <recommendedName>
        <fullName evidence="11">tRNA-specific 2-thiouridylase MnmA</fullName>
        <ecNumber evidence="11">2.8.1.13</ecNumber>
    </recommendedName>
</protein>
<evidence type="ECO:0000256" key="5">
    <source>
        <dbReference type="ARBA" id="ARBA00022741"/>
    </source>
</evidence>
<comment type="function">
    <text evidence="10 11">Catalyzes the 2-thiolation of uridine at the wobble position (U34) of tRNA, leading to the formation of s(2)U34.</text>
</comment>
<evidence type="ECO:0000256" key="2">
    <source>
        <dbReference type="ARBA" id="ARBA00022555"/>
    </source>
</evidence>
<evidence type="ECO:0000256" key="8">
    <source>
        <dbReference type="ARBA" id="ARBA00023157"/>
    </source>
</evidence>
<sequence length="358" mass="40406">MKKALIAMSGGVDSSVAAVLMKEKGYDPIGVTMKLYDNEDINMSKEKTCCSLSDVEDARSVAYKVGFPYYVFNFKAEFKEKVIDKFVGCYMCGMTPNPCIDCNRYLKFEELYRRAKTLGCDVIVTGHYARIRYDEATGKYQLMKGIDDLKDQSYVLYHMTQDQLAHTMFPLGEYTKDEIRKKAAETGLINANKHDSQDICFIPDGNHMKFIEEYTHKKVGKGNFLDINGKVIGQHNGYYRYTVGQRKGINVNRDGKHYVLEIRPETNEVVVGRNKDLFTEELVSTDFNWISGEAPTGEIKVSGRTRYHQPLTEGVAKVLENGDVKVSFDEPIRAITKGQSVVLYDGDVVLGGGTIKEC</sequence>
<dbReference type="Gene3D" id="2.30.30.280">
    <property type="entry name" value="Adenine nucleotide alpha hydrolases-like domains"/>
    <property type="match status" value="1"/>
</dbReference>
<accession>A0A413R4Z0</accession>
<evidence type="ECO:0000256" key="7">
    <source>
        <dbReference type="ARBA" id="ARBA00022884"/>
    </source>
</evidence>
<feature type="binding site" evidence="11">
    <location>
        <begin position="7"/>
        <end position="14"/>
    </location>
    <ligand>
        <name>ATP</name>
        <dbReference type="ChEBI" id="CHEBI:30616"/>
    </ligand>
</feature>
<evidence type="ECO:0000256" key="10">
    <source>
        <dbReference type="ARBA" id="ARBA00056575"/>
    </source>
</evidence>
<evidence type="ECO:0000256" key="11">
    <source>
        <dbReference type="HAMAP-Rule" id="MF_00144"/>
    </source>
</evidence>
<name>A0A413R4Z0_9FIRM</name>
<dbReference type="GO" id="GO:0103016">
    <property type="term" value="F:tRNA-uridine 2-sulfurtransferase activity"/>
    <property type="evidence" value="ECO:0007669"/>
    <property type="project" value="UniProtKB-EC"/>
</dbReference>
<dbReference type="AlphaFoldDB" id="A0A413R4Z0"/>
<dbReference type="Pfam" id="PF03054">
    <property type="entry name" value="tRNA_Me_trans"/>
    <property type="match status" value="1"/>
</dbReference>
<feature type="region of interest" description="Interaction with tRNA" evidence="11">
    <location>
        <begin position="150"/>
        <end position="152"/>
    </location>
</feature>
<dbReference type="FunFam" id="3.40.50.620:FF:000115">
    <property type="entry name" value="tRNA-specific 2-thiouridylase MnmA"/>
    <property type="match status" value="1"/>
</dbReference>
<keyword evidence="2 11" id="KW-0820">tRNA-binding</keyword>
<gene>
    <name evidence="11" type="primary">mnmA</name>
    <name evidence="14" type="ORF">DW944_11395</name>
</gene>
<keyword evidence="4 11" id="KW-0819">tRNA processing</keyword>
<dbReference type="HAMAP" id="MF_00144">
    <property type="entry name" value="tRNA_thiouridyl_MnmA"/>
    <property type="match status" value="1"/>
</dbReference>
<keyword evidence="5 11" id="KW-0547">Nucleotide-binding</keyword>
<keyword evidence="8" id="KW-1015">Disulfide bond</keyword>
<comment type="subcellular location">
    <subcellularLocation>
        <location evidence="11">Cytoplasm</location>
    </subcellularLocation>
</comment>
<evidence type="ECO:0000256" key="6">
    <source>
        <dbReference type="ARBA" id="ARBA00022840"/>
    </source>
</evidence>
<dbReference type="CDD" id="cd01998">
    <property type="entry name" value="MnmA_TRMU-like"/>
    <property type="match status" value="1"/>
</dbReference>
<dbReference type="Proteomes" id="UP000284779">
    <property type="component" value="Unassembled WGS sequence"/>
</dbReference>
<dbReference type="EC" id="2.8.1.13" evidence="11"/>
<evidence type="ECO:0000313" key="14">
    <source>
        <dbReference type="EMBL" id="RHA16709.1"/>
    </source>
</evidence>
<dbReference type="Pfam" id="PF20259">
    <property type="entry name" value="tRNA_Me_trans_M"/>
    <property type="match status" value="1"/>
</dbReference>
<feature type="domain" description="tRNA-specific 2-thiouridylase MnmA-like central" evidence="13">
    <location>
        <begin position="209"/>
        <end position="273"/>
    </location>
</feature>
<reference evidence="14 15" key="1">
    <citation type="submission" date="2018-08" db="EMBL/GenBank/DDBJ databases">
        <title>A genome reference for cultivated species of the human gut microbiota.</title>
        <authorList>
            <person name="Zou Y."/>
            <person name="Xue W."/>
            <person name="Luo G."/>
        </authorList>
    </citation>
    <scope>NUCLEOTIDE SEQUENCE [LARGE SCALE GENOMIC DNA]</scope>
    <source>
        <strain evidence="14 15">AM44-11BH</strain>
    </source>
</reference>
<dbReference type="PANTHER" id="PTHR11933">
    <property type="entry name" value="TRNA 5-METHYLAMINOMETHYL-2-THIOURIDYLATE -METHYLTRANSFERASE"/>
    <property type="match status" value="1"/>
</dbReference>
<dbReference type="GO" id="GO:0000049">
    <property type="term" value="F:tRNA binding"/>
    <property type="evidence" value="ECO:0007669"/>
    <property type="project" value="UniProtKB-KW"/>
</dbReference>
<evidence type="ECO:0000259" key="13">
    <source>
        <dbReference type="Pfam" id="PF20259"/>
    </source>
</evidence>
<dbReference type="Gene3D" id="2.40.30.10">
    <property type="entry name" value="Translation factors"/>
    <property type="match status" value="1"/>
</dbReference>
<dbReference type="NCBIfam" id="NF001138">
    <property type="entry name" value="PRK00143.1"/>
    <property type="match status" value="1"/>
</dbReference>
<keyword evidence="7 11" id="KW-0694">RNA-binding</keyword>
<dbReference type="GO" id="GO:0002143">
    <property type="term" value="P:tRNA wobble position uridine thiolation"/>
    <property type="evidence" value="ECO:0007669"/>
    <property type="project" value="TreeGrafter"/>
</dbReference>
<dbReference type="NCBIfam" id="TIGR00420">
    <property type="entry name" value="trmU"/>
    <property type="match status" value="1"/>
</dbReference>
<dbReference type="FunFam" id="2.40.30.10:FF:000023">
    <property type="entry name" value="tRNA-specific 2-thiouridylase MnmA"/>
    <property type="match status" value="1"/>
</dbReference>
<evidence type="ECO:0000256" key="3">
    <source>
        <dbReference type="ARBA" id="ARBA00022679"/>
    </source>
</evidence>
<feature type="region of interest" description="Interaction with tRNA" evidence="11">
    <location>
        <begin position="306"/>
        <end position="307"/>
    </location>
</feature>
<dbReference type="InterPro" id="IPR046885">
    <property type="entry name" value="MnmA-like_C"/>
</dbReference>
<feature type="binding site" evidence="11">
    <location>
        <position position="126"/>
    </location>
    <ligand>
        <name>ATP</name>
        <dbReference type="ChEBI" id="CHEBI:30616"/>
    </ligand>
</feature>
<feature type="site" description="Interaction with tRNA" evidence="11">
    <location>
        <position position="127"/>
    </location>
</feature>
<keyword evidence="6 11" id="KW-0067">ATP-binding</keyword>
<keyword evidence="15" id="KW-1185">Reference proteome</keyword>
<evidence type="ECO:0000259" key="12">
    <source>
        <dbReference type="Pfam" id="PF20258"/>
    </source>
</evidence>
<dbReference type="RefSeq" id="WP_117971743.1">
    <property type="nucleotide sequence ID" value="NZ_QSFD01000017.1"/>
</dbReference>
<evidence type="ECO:0000313" key="15">
    <source>
        <dbReference type="Proteomes" id="UP000284779"/>
    </source>
</evidence>
<dbReference type="InterPro" id="IPR004506">
    <property type="entry name" value="MnmA-like"/>
</dbReference>
<dbReference type="GO" id="GO:0005737">
    <property type="term" value="C:cytoplasm"/>
    <property type="evidence" value="ECO:0007669"/>
    <property type="project" value="UniProtKB-SubCell"/>
</dbReference>
<proteinExistence type="inferred from homology"/>
<comment type="catalytic activity">
    <reaction evidence="9 11">
        <text>S-sulfanyl-L-cysteinyl-[protein] + uridine(34) in tRNA + AH2 + ATP = 2-thiouridine(34) in tRNA + L-cysteinyl-[protein] + A + AMP + diphosphate + H(+)</text>
        <dbReference type="Rhea" id="RHEA:47032"/>
        <dbReference type="Rhea" id="RHEA-COMP:10131"/>
        <dbReference type="Rhea" id="RHEA-COMP:11726"/>
        <dbReference type="Rhea" id="RHEA-COMP:11727"/>
        <dbReference type="Rhea" id="RHEA-COMP:11728"/>
        <dbReference type="ChEBI" id="CHEBI:13193"/>
        <dbReference type="ChEBI" id="CHEBI:15378"/>
        <dbReference type="ChEBI" id="CHEBI:17499"/>
        <dbReference type="ChEBI" id="CHEBI:29950"/>
        <dbReference type="ChEBI" id="CHEBI:30616"/>
        <dbReference type="ChEBI" id="CHEBI:33019"/>
        <dbReference type="ChEBI" id="CHEBI:61963"/>
        <dbReference type="ChEBI" id="CHEBI:65315"/>
        <dbReference type="ChEBI" id="CHEBI:87170"/>
        <dbReference type="ChEBI" id="CHEBI:456215"/>
        <dbReference type="EC" id="2.8.1.13"/>
    </reaction>
</comment>
<evidence type="ECO:0000256" key="4">
    <source>
        <dbReference type="ARBA" id="ARBA00022694"/>
    </source>
</evidence>
<comment type="similarity">
    <text evidence="11">Belongs to the MnmA/TRMU family.</text>
</comment>
<dbReference type="EMBL" id="QSFD01000017">
    <property type="protein sequence ID" value="RHA16709.1"/>
    <property type="molecule type" value="Genomic_DNA"/>
</dbReference>
<dbReference type="PANTHER" id="PTHR11933:SF5">
    <property type="entry name" value="MITOCHONDRIAL TRNA-SPECIFIC 2-THIOURIDYLASE 1"/>
    <property type="match status" value="1"/>
</dbReference>
<feature type="active site" description="Nucleophile" evidence="11">
    <location>
        <position position="102"/>
    </location>
</feature>
<evidence type="ECO:0000256" key="1">
    <source>
        <dbReference type="ARBA" id="ARBA00022490"/>
    </source>
</evidence>
<dbReference type="InterPro" id="IPR023382">
    <property type="entry name" value="MnmA-like_central_sf"/>
</dbReference>
<organism evidence="14 15">
    <name type="scientific">Eubacterium ventriosum</name>
    <dbReference type="NCBI Taxonomy" id="39496"/>
    <lineage>
        <taxon>Bacteria</taxon>
        <taxon>Bacillati</taxon>
        <taxon>Bacillota</taxon>
        <taxon>Clostridia</taxon>
        <taxon>Eubacteriales</taxon>
        <taxon>Eubacteriaceae</taxon>
        <taxon>Eubacterium</taxon>
    </lineage>
</organism>
<dbReference type="InterPro" id="IPR046884">
    <property type="entry name" value="MnmA-like_central"/>
</dbReference>
<dbReference type="FunFam" id="2.30.30.280:FF:000001">
    <property type="entry name" value="tRNA-specific 2-thiouridylase MnmA"/>
    <property type="match status" value="1"/>
</dbReference>
<dbReference type="SUPFAM" id="SSF52402">
    <property type="entry name" value="Adenine nucleotide alpha hydrolases-like"/>
    <property type="match status" value="1"/>
</dbReference>
<evidence type="ECO:0000256" key="9">
    <source>
        <dbReference type="ARBA" id="ARBA00051542"/>
    </source>
</evidence>
<feature type="domain" description="tRNA-specific 2-thiouridylase MnmA-like C-terminal" evidence="12">
    <location>
        <begin position="281"/>
        <end position="355"/>
    </location>
</feature>